<comment type="caution">
    <text evidence="1">The sequence shown here is derived from an EMBL/GenBank/DDBJ whole genome shotgun (WGS) entry which is preliminary data.</text>
</comment>
<dbReference type="AlphaFoldDB" id="A0A080MAT4"/>
<organism evidence="1 2">
    <name type="scientific">Candidatus Accumulibacter phosphatis</name>
    <dbReference type="NCBI Taxonomy" id="327160"/>
    <lineage>
        <taxon>Bacteria</taxon>
        <taxon>Pseudomonadati</taxon>
        <taxon>Pseudomonadota</taxon>
        <taxon>Betaproteobacteria</taxon>
        <taxon>Candidatus Accumulibacter</taxon>
    </lineage>
</organism>
<dbReference type="EMBL" id="JDVG02000074">
    <property type="protein sequence ID" value="KFB74249.1"/>
    <property type="molecule type" value="Genomic_DNA"/>
</dbReference>
<evidence type="ECO:0000313" key="2">
    <source>
        <dbReference type="Proteomes" id="UP000020077"/>
    </source>
</evidence>
<accession>A0A080MAT4</accession>
<protein>
    <submittedName>
        <fullName evidence="1">Uncharacterized protein</fullName>
    </submittedName>
</protein>
<sequence>MVDDDLAARQEAVTPCRPATVQPEDFTGKDALAVQENQSMHGADELVFGISPAHQFRDWQFPERLGNDVGQVQSEFLALFLAPGNEVFALAVSRRRELVETHAGRTHEALECPGRFACGVQRTGNAGALLFQYAVGLPGGNPGDGQCQAAWGGVSGAYAVRGSELLCLERRKNRLGEGLGQRFE</sequence>
<gene>
    <name evidence="1" type="ORF">AW09_000468</name>
</gene>
<name>A0A080MAT4_9PROT</name>
<reference evidence="1 2" key="1">
    <citation type="submission" date="2014-02" db="EMBL/GenBank/DDBJ databases">
        <title>Expanding our view of genomic diversity in Candidatus Accumulibacter clades.</title>
        <authorList>
            <person name="Skennerton C.T."/>
            <person name="Barr J.J."/>
            <person name="Slater F.R."/>
            <person name="Bond P.L."/>
            <person name="Tyson G.W."/>
        </authorList>
    </citation>
    <scope>NUCLEOTIDE SEQUENCE [LARGE SCALE GENOMIC DNA]</scope>
    <source>
        <strain evidence="2">BA-91</strain>
    </source>
</reference>
<proteinExistence type="predicted"/>
<evidence type="ECO:0000313" key="1">
    <source>
        <dbReference type="EMBL" id="KFB74249.1"/>
    </source>
</evidence>
<dbReference type="Proteomes" id="UP000020077">
    <property type="component" value="Unassembled WGS sequence"/>
</dbReference>